<keyword evidence="2" id="KW-0597">Phosphoprotein</keyword>
<dbReference type="Gene3D" id="3.40.50.1010">
    <property type="entry name" value="5'-nuclease"/>
    <property type="match status" value="1"/>
</dbReference>
<evidence type="ECO:0000256" key="10">
    <source>
        <dbReference type="ARBA" id="ARBA00023242"/>
    </source>
</evidence>
<dbReference type="InterPro" id="IPR029060">
    <property type="entry name" value="PIN-like_dom_sf"/>
</dbReference>
<evidence type="ECO:0000256" key="2">
    <source>
        <dbReference type="ARBA" id="ARBA00022553"/>
    </source>
</evidence>
<dbReference type="Pfam" id="PF00867">
    <property type="entry name" value="XPG_I"/>
    <property type="match status" value="1"/>
</dbReference>
<dbReference type="CDD" id="cd09857">
    <property type="entry name" value="PIN_EXO1"/>
    <property type="match status" value="1"/>
</dbReference>
<dbReference type="SMART" id="SM00484">
    <property type="entry name" value="XPGI"/>
    <property type="match status" value="1"/>
</dbReference>
<keyword evidence="5 11" id="KW-0227">DNA damage</keyword>
<dbReference type="GO" id="GO:0003677">
    <property type="term" value="F:DNA binding"/>
    <property type="evidence" value="ECO:0007669"/>
    <property type="project" value="UniProtKB-UniRule"/>
</dbReference>
<dbReference type="GO" id="GO:0017108">
    <property type="term" value="F:5'-flap endonuclease activity"/>
    <property type="evidence" value="ECO:0007669"/>
    <property type="project" value="TreeGrafter"/>
</dbReference>
<evidence type="ECO:0000313" key="17">
    <source>
        <dbReference type="Proteomes" id="UP000052943"/>
    </source>
</evidence>
<comment type="subcellular location">
    <subcellularLocation>
        <location evidence="1 11">Nucleus</location>
    </subcellularLocation>
</comment>
<dbReference type="EMBL" id="LNFO01004705">
    <property type="protein sequence ID" value="KUF79785.1"/>
    <property type="molecule type" value="Genomic_DNA"/>
</dbReference>
<sequence>MASWAALNVAGGDARANLTEQRATEEAQDADNAAVYERALRCQQQRQAAEAKALYLQLLSGHVRVSPRLEYLCNKNVATMEQEAQSFENALEYFAAALALDATDVVVWYQMASTALETGKLWLARRTLEEGLKVDATYWPLVETLVQVLSQIGDEEEYQRVAHYLRQNDPHCATLKALDGQKKRARPPTARDLKLLKRAKKKLQHLEEIADDGVKKRRKLQQEMNDELKTRMQPRSYELQQPSWTALGKLLLEAFEENNRSEHADVVRTAVEIKTAFDEQEVKKDVEIESENLETKDEKVDADEQAKQDNPPPAKRAKHKETAKVTAALETSLSTGISDNDTQDSSIYLSDLLELQPRRKSRRNEERLREEHAAAVRKAREQDLAYRLGAFLPNYIDKQDRESTPESASIEWLPPLNVELVDTEFIISDGTKKTLSKTVSFVLSSTEGSTSNTELQSSQTSSREHTAPTVSPRVECVTGRKISSFISDNEVLPRAVMDWIRHYLNHCGTWSHLKLGGDEDIHQVCTWLEKALNGELDVARVTTPTQSSVITVADHSLTQSSRFEGNGLTLGAQLFLLELHFDTILQQPIRGKKRRRMRKLVETQLSQAQKLLFEFGWLEDAEETSRSPTGGEFLRLLWLIARMYERCGYPQMAQHYFIKCREKLLELNEDDGNSAASFRVDLPNQKTGNEITLTILDEKISGLRFSDVCSEARRLFEAGDHDRVVSVLLGHFFPSNQSPRIADFLNEFETDNDDLPRGGHSKKLFEMLLESIGQSSKFTDEDTVLFLLTSLYFVVDFLDGLEVKKETNTTDELIDEACMNALAATDFLLAQLIQNNSERIANRDHRLLLRGLCVRCLKPSILLRFDSPNDILTMMRTVLDMEDCTDDDRRIGVDAMARLLHVIRSLSCEEFRNLFTLVPHPVKRKQPRRDRIRVVLEELLRFLNRAFQANKELAASFPLLKRSALMTLCCTLMKEEEETMARSDAKTPKQLFGNGAILFVLLFESCYRPDPTTLPTQLVKLIHLLHERLGQHGICSLTYFTETSGDACKSACFLETCTVLLSKFVQQKTSVRDSTKSSIKSDEDSAEEDEEEAQDRFQNEVCQCYRCLYDVQVLPGCEDHKTGTSFTSLQSAKQSVKHEDALRLARFAVPILLATKPKNNGQKKERLKLLYAVRDALSDSSFAALSVHPATVSPLLETYLTPRGLLQGNVSPPFPLDTSNVTATSTDEACLDHLWYLMGANFILGRVKRRGNLGELTEMEYHVRERVGFLMKDVLYYHPDRIDSWIRLGKTMKELYHAATDAFAAVLGRKLRIQAFQWYTAKFATDSLESTQVQSDSDMFSFKNVVLGWDLFKRIKEWQGKDNDGHKTGIKLSKDPKEESKESAVQDQIPQNKIPIEEFATTYITQVIEFARRCFEMAARLAEEAVKKHKAMLQDKSDEDDDVDEELDELQNKIIECNEECGLLLYNVLQEYSLMKEMNLALFPRDVYSRLVTKTLAYFRRGLEICESNEDAHEDHFRLLYMIGKTLKKRRWCELRLQQSDPGALATATEMADCFSKAEAAREEGDREHALVHAFYSLQALRIDLTVSESPSTAALRLVCSHFYEEDEEEDDDSVDSAGDEKNSQASTVSDTVKDTSSKTTEPDTNTSSRKDEVLALLLEAERDDSMRELNVTLARGWLALNIIEALESIPDEDRYFHPSRYVLARIVYWLSTYYSALEQSTYKNDNVTALLNALQARRSEDKVVGPSDAAARALKEMAPIFDKRRPQVVAIWFSEYIPTAKKFEELNQRQMKYDYYRLKYWRFYIALLRENAAYGRLKEVGAWVLACKEEHDVIDIMLGIVLEARGKVLRSRLQEFIDTTERAEIDRPMNVMTPSQLPESQPVDALLKQLAKTYTYYLEVLSAQQRLKQVMDNCGLLLENAELPMVALFFMGAIKYPTDICLLEKDAMILDRDFNANVTAIMNALRRDELPPRIFDALGREAWKAFLDAARSFCEDKWPERSGKGKPSKKHTRPKAANATAPSNVAAASPAVPNLSPAAAIGPSRRVQSVVQQHAVDILLHAANVLLNGSRIRIIRVALETLQQNQQRAIVNSAAVTTKYPGCPSYLYGSRESTVELTRVGFEFKVKAAAKGREALAMGVTGLLPVLKSVTDQVHVSKYAGKTVGVDASDWLYKGAYSCPVDLVLGRPTDAYLNYAIQHIKLLQEHKITPIMVFDGAPLPSKAQENAARGRSRRDWKLKAKKLLEAKEEDQDPRAIFSACTRAVSVTNDMVMRLIAVLRRMNITFYVAPYEADAQLAFLSKQKIVDVVISQDSDCVPYGVKTVLFKLSPDGWGSELKRRSLGANEELSFVGWTEEMFIQLCVLAGCDYCPSVSGVGIITAYKLVSTYKTPTEVLKALQQQKGSSVPQDYPEQFYSAILTYRHQLVFDPRDAKLKMLSPLDISKDILPLVDKGLHFLGNVELRDDVVASIAAGEIHPITHESYVWKDTAAAMLLDEQTTSKPNTSRTRSSTSSESSGMILPHRRDDQSTNNSSQEDPVNTRAAISRLRYEKPRPSSRSSWTHLDSVLGSSDHIVNFRSPKVSENFKPLAALHDLPSSSINAQDLKEFERRPVRDHVKRVRNPANRRRDGKGSGFEGEVLCKVDQGRTSSLGLTTDDRLTDEENAPPQAKRPKLSGCPSSSSSLSSRVSDAGSQSQLVRPTPFGCGRPSSPTASSHLNWKLPPRHSQRTIQQNAFAMSAEEKWDRILGDELDTDSQVSDQGRPPLAPINEVRRDVS</sequence>
<evidence type="ECO:0000256" key="3">
    <source>
        <dbReference type="ARBA" id="ARBA00022722"/>
    </source>
</evidence>
<dbReference type="FunFam" id="3.40.50.1010:FF:000002">
    <property type="entry name" value="Exonuclease 1, putative"/>
    <property type="match status" value="1"/>
</dbReference>
<feature type="region of interest" description="Disordered" evidence="13">
    <location>
        <begin position="1366"/>
        <end position="1387"/>
    </location>
</feature>
<dbReference type="PANTHER" id="PTHR11081:SF8">
    <property type="entry name" value="EXONUCLEASE 1"/>
    <property type="match status" value="1"/>
</dbReference>
<dbReference type="InterPro" id="IPR008918">
    <property type="entry name" value="HhH2"/>
</dbReference>
<feature type="domain" description="XPG N-terminal" evidence="15">
    <location>
        <begin position="2139"/>
        <end position="2237"/>
    </location>
</feature>
<evidence type="ECO:0000259" key="15">
    <source>
        <dbReference type="SMART" id="SM00485"/>
    </source>
</evidence>
<gene>
    <name evidence="16" type="ORF">AM587_10009254</name>
</gene>
<feature type="compositionally biased region" description="Polar residues" evidence="13">
    <location>
        <begin position="448"/>
        <end position="461"/>
    </location>
</feature>
<evidence type="ECO:0000256" key="7">
    <source>
        <dbReference type="ARBA" id="ARBA00022842"/>
    </source>
</evidence>
<comment type="cofactor">
    <cofactor evidence="11">
        <name>Mg(2+)</name>
        <dbReference type="ChEBI" id="CHEBI:18420"/>
    </cofactor>
    <text evidence="11">Binds 2 magnesium ions per subunit. They probably participate in the reaction catalyzed by the enzyme. May bind an additional third magnesium ion after substrate binding.</text>
</comment>
<comment type="caution">
    <text evidence="16">The sequence shown here is derived from an EMBL/GenBank/DDBJ whole genome shotgun (WGS) entry which is preliminary data.</text>
</comment>
<dbReference type="SMART" id="SM00485">
    <property type="entry name" value="XPGN"/>
    <property type="match status" value="1"/>
</dbReference>
<dbReference type="Proteomes" id="UP000052943">
    <property type="component" value="Unassembled WGS sequence"/>
</dbReference>
<evidence type="ECO:0000256" key="11">
    <source>
        <dbReference type="RuleBase" id="RU910737"/>
    </source>
</evidence>
<dbReference type="GO" id="GO:0035312">
    <property type="term" value="F:5'-3' DNA exonuclease activity"/>
    <property type="evidence" value="ECO:0007669"/>
    <property type="project" value="UniProtKB-UniRule"/>
</dbReference>
<organism evidence="16 17">
    <name type="scientific">Phytophthora nicotianae</name>
    <name type="common">Potato buckeye rot agent</name>
    <name type="synonym">Phytophthora parasitica</name>
    <dbReference type="NCBI Taxonomy" id="4792"/>
    <lineage>
        <taxon>Eukaryota</taxon>
        <taxon>Sar</taxon>
        <taxon>Stramenopiles</taxon>
        <taxon>Oomycota</taxon>
        <taxon>Peronosporomycetes</taxon>
        <taxon>Peronosporales</taxon>
        <taxon>Peronosporaceae</taxon>
        <taxon>Phytophthora</taxon>
    </lineage>
</organism>
<dbReference type="InterPro" id="IPR006085">
    <property type="entry name" value="XPG_DNA_repair_N"/>
</dbReference>
<protein>
    <recommendedName>
        <fullName evidence="11">Exonuclease 1</fullName>
        <ecNumber evidence="11">3.1.-.-</ecNumber>
    </recommendedName>
</protein>
<dbReference type="Gene3D" id="1.10.150.20">
    <property type="entry name" value="5' to 3' exonuclease, C-terminal subdomain"/>
    <property type="match status" value="1"/>
</dbReference>
<keyword evidence="7 11" id="KW-0460">Magnesium</keyword>
<dbReference type="SUPFAM" id="SSF88723">
    <property type="entry name" value="PIN domain-like"/>
    <property type="match status" value="1"/>
</dbReference>
<feature type="region of interest" description="Disordered" evidence="13">
    <location>
        <begin position="2610"/>
        <end position="2726"/>
    </location>
</feature>
<feature type="region of interest" description="Disordered" evidence="13">
    <location>
        <begin position="1609"/>
        <end position="1649"/>
    </location>
</feature>
<dbReference type="EC" id="3.1.-.-" evidence="11"/>
<feature type="compositionally biased region" description="Basic residues" evidence="13">
    <location>
        <begin position="2615"/>
        <end position="2624"/>
    </location>
</feature>
<keyword evidence="12" id="KW-0175">Coiled coil</keyword>
<feature type="coiled-coil region" evidence="12">
    <location>
        <begin position="196"/>
        <end position="223"/>
    </location>
</feature>
<proteinExistence type="inferred from homology"/>
<evidence type="ECO:0000256" key="9">
    <source>
        <dbReference type="ARBA" id="ARBA00023204"/>
    </source>
</evidence>
<keyword evidence="11" id="KW-0228">DNA excision</keyword>
<dbReference type="Pfam" id="PF00752">
    <property type="entry name" value="XPG_N"/>
    <property type="match status" value="1"/>
</dbReference>
<feature type="region of interest" description="Disordered" evidence="13">
    <location>
        <begin position="1999"/>
        <end position="2031"/>
    </location>
</feature>
<dbReference type="FunFam" id="1.10.150.20:FF:000011">
    <property type="entry name" value="exonuclease 1"/>
    <property type="match status" value="1"/>
</dbReference>
<feature type="compositionally biased region" description="Low complexity" evidence="13">
    <location>
        <begin position="2499"/>
        <end position="2516"/>
    </location>
</feature>
<dbReference type="STRING" id="4790.A0A0W8C6S0"/>
<keyword evidence="11" id="KW-0238">DNA-binding</keyword>
<dbReference type="SUPFAM" id="SSF47807">
    <property type="entry name" value="5' to 3' exonuclease, C-terminal subdomain"/>
    <property type="match status" value="1"/>
</dbReference>
<keyword evidence="3 11" id="KW-0540">Nuclease</keyword>
<dbReference type="Gene3D" id="1.25.40.10">
    <property type="entry name" value="Tetratricopeptide repeat domain"/>
    <property type="match status" value="1"/>
</dbReference>
<keyword evidence="11" id="KW-0267">Excision nuclease</keyword>
<keyword evidence="9 11" id="KW-0234">DNA repair</keyword>
<keyword evidence="11 16" id="KW-0269">Exonuclease</keyword>
<keyword evidence="10 11" id="KW-0539">Nucleus</keyword>
<feature type="region of interest" description="Disordered" evidence="13">
    <location>
        <begin position="448"/>
        <end position="472"/>
    </location>
</feature>
<dbReference type="InterPro" id="IPR006086">
    <property type="entry name" value="XPG-I_dom"/>
</dbReference>
<evidence type="ECO:0000256" key="13">
    <source>
        <dbReference type="SAM" id="MobiDB-lite"/>
    </source>
</evidence>
<dbReference type="PRINTS" id="PR00853">
    <property type="entry name" value="XPGRADSUPER"/>
</dbReference>
<dbReference type="InterPro" id="IPR036279">
    <property type="entry name" value="5-3_exonuclease_C_sf"/>
</dbReference>
<dbReference type="GO" id="GO:0006281">
    <property type="term" value="P:DNA repair"/>
    <property type="evidence" value="ECO:0007669"/>
    <property type="project" value="UniProtKB-UniRule"/>
</dbReference>
<feature type="coiled-coil region" evidence="12">
    <location>
        <begin position="1419"/>
        <end position="1460"/>
    </location>
</feature>
<evidence type="ECO:0000256" key="6">
    <source>
        <dbReference type="ARBA" id="ARBA00022801"/>
    </source>
</evidence>
<dbReference type="GO" id="GO:0046872">
    <property type="term" value="F:metal ion binding"/>
    <property type="evidence" value="ECO:0007669"/>
    <property type="project" value="UniProtKB-UniRule"/>
</dbReference>
<dbReference type="OrthoDB" id="77564at2759"/>
<feature type="region of interest" description="Disordered" evidence="13">
    <location>
        <begin position="2495"/>
        <end position="2541"/>
    </location>
</feature>
<evidence type="ECO:0000259" key="14">
    <source>
        <dbReference type="SMART" id="SM00484"/>
    </source>
</evidence>
<dbReference type="SMART" id="SM00279">
    <property type="entry name" value="HhH2"/>
    <property type="match status" value="1"/>
</dbReference>
<dbReference type="InterPro" id="IPR011990">
    <property type="entry name" value="TPR-like_helical_dom_sf"/>
</dbReference>
<feature type="compositionally biased region" description="Basic and acidic residues" evidence="13">
    <location>
        <begin position="285"/>
        <end position="307"/>
    </location>
</feature>
<keyword evidence="4 11" id="KW-0479">Metal-binding</keyword>
<dbReference type="CDD" id="cd09901">
    <property type="entry name" value="H3TH_FEN1-like"/>
    <property type="match status" value="1"/>
</dbReference>
<feature type="compositionally biased region" description="Low complexity" evidence="13">
    <location>
        <begin position="2674"/>
        <end position="2692"/>
    </location>
</feature>
<feature type="region of interest" description="Disordered" evidence="13">
    <location>
        <begin position="2747"/>
        <end position="2775"/>
    </location>
</feature>
<comment type="similarity">
    <text evidence="11">Belongs to the XPG/RAD2 endonuclease family. EXO1 subfamily.</text>
</comment>
<dbReference type="InterPro" id="IPR006084">
    <property type="entry name" value="XPG/Rad2"/>
</dbReference>
<evidence type="ECO:0000256" key="1">
    <source>
        <dbReference type="ARBA" id="ARBA00004123"/>
    </source>
</evidence>
<feature type="region of interest" description="Disordered" evidence="13">
    <location>
        <begin position="285"/>
        <end position="322"/>
    </location>
</feature>
<accession>A0A0W8C6S0</accession>
<dbReference type="PANTHER" id="PTHR11081">
    <property type="entry name" value="FLAP ENDONUCLEASE FAMILY MEMBER"/>
    <property type="match status" value="1"/>
</dbReference>
<keyword evidence="8" id="KW-0496">Mitochondrion</keyword>
<keyword evidence="6 11" id="KW-0378">Hydrolase</keyword>
<feature type="compositionally biased region" description="Low complexity" evidence="13">
    <location>
        <begin position="2017"/>
        <end position="2031"/>
    </location>
</feature>
<name>A0A0W8C6S0_PHYNI</name>
<reference evidence="16 17" key="1">
    <citation type="submission" date="2015-11" db="EMBL/GenBank/DDBJ databases">
        <title>Genomes and virulence difference between two physiological races of Phytophthora nicotianae.</title>
        <authorList>
            <person name="Liu H."/>
            <person name="Ma X."/>
            <person name="Yu H."/>
            <person name="Fang D."/>
            <person name="Li Y."/>
            <person name="Wang X."/>
            <person name="Wang W."/>
            <person name="Dong Y."/>
            <person name="Xiao B."/>
        </authorList>
    </citation>
    <scope>NUCLEOTIDE SEQUENCE [LARGE SCALE GENOMIC DNA]</scope>
    <source>
        <strain evidence="17">race 0</strain>
    </source>
</reference>
<comment type="function">
    <text evidence="11">5'-&gt;3' double-stranded DNA exonuclease which may also possess a cryptic 3'-&gt;5' double-stranded DNA exonuclease activity. Functions in DNA mismatch repair.</text>
</comment>
<dbReference type="SUPFAM" id="SSF48452">
    <property type="entry name" value="TPR-like"/>
    <property type="match status" value="1"/>
</dbReference>
<evidence type="ECO:0000256" key="5">
    <source>
        <dbReference type="ARBA" id="ARBA00022763"/>
    </source>
</evidence>
<feature type="compositionally biased region" description="Basic residues" evidence="13">
    <location>
        <begin position="2005"/>
        <end position="2015"/>
    </location>
</feature>
<feature type="compositionally biased region" description="Polar residues" evidence="13">
    <location>
        <begin position="2528"/>
        <end position="2537"/>
    </location>
</feature>
<feature type="domain" description="XPG-I" evidence="14">
    <location>
        <begin position="2280"/>
        <end position="2350"/>
    </location>
</feature>
<evidence type="ECO:0000256" key="12">
    <source>
        <dbReference type="SAM" id="Coils"/>
    </source>
</evidence>
<evidence type="ECO:0000256" key="8">
    <source>
        <dbReference type="ARBA" id="ARBA00023128"/>
    </source>
</evidence>
<feature type="compositionally biased region" description="Basic and acidic residues" evidence="13">
    <location>
        <begin position="1366"/>
        <end position="1384"/>
    </location>
</feature>
<dbReference type="InterPro" id="IPR044752">
    <property type="entry name" value="PIN-like_EXO1"/>
</dbReference>
<evidence type="ECO:0000313" key="16">
    <source>
        <dbReference type="EMBL" id="KUF79785.1"/>
    </source>
</evidence>
<dbReference type="GO" id="GO:0005634">
    <property type="term" value="C:nucleus"/>
    <property type="evidence" value="ECO:0007669"/>
    <property type="project" value="UniProtKB-SubCell"/>
</dbReference>
<evidence type="ECO:0000256" key="4">
    <source>
        <dbReference type="ARBA" id="ARBA00022723"/>
    </source>
</evidence>